<name>A0A4R0YIP5_9GAMM</name>
<proteinExistence type="predicted"/>
<dbReference type="InterPro" id="IPR040573">
    <property type="entry name" value="TSP_N"/>
</dbReference>
<dbReference type="Gene3D" id="3.30.750.44">
    <property type="match status" value="1"/>
</dbReference>
<dbReference type="GO" id="GO:0030288">
    <property type="term" value="C:outer membrane-bounded periplasmic space"/>
    <property type="evidence" value="ECO:0007669"/>
    <property type="project" value="TreeGrafter"/>
</dbReference>
<keyword evidence="1" id="KW-0732">Signal</keyword>
<dbReference type="GO" id="GO:0008236">
    <property type="term" value="F:serine-type peptidase activity"/>
    <property type="evidence" value="ECO:0007669"/>
    <property type="project" value="InterPro"/>
</dbReference>
<dbReference type="SUPFAM" id="SSF52096">
    <property type="entry name" value="ClpP/crotonase"/>
    <property type="match status" value="1"/>
</dbReference>
<keyword evidence="4" id="KW-1185">Reference proteome</keyword>
<feature type="domain" description="Tail specific protease" evidence="2">
    <location>
        <begin position="304"/>
        <end position="530"/>
    </location>
</feature>
<feature type="chain" id="PRO_5020868006" description="Tail specific protease domain-containing protein" evidence="1">
    <location>
        <begin position="26"/>
        <end position="636"/>
    </location>
</feature>
<protein>
    <recommendedName>
        <fullName evidence="2">Tail specific protease domain-containing protein</fullName>
    </recommendedName>
</protein>
<organism evidence="3 4">
    <name type="scientific">Dyella soli</name>
    <dbReference type="NCBI Taxonomy" id="522319"/>
    <lineage>
        <taxon>Bacteria</taxon>
        <taxon>Pseudomonadati</taxon>
        <taxon>Pseudomonadota</taxon>
        <taxon>Gammaproteobacteria</taxon>
        <taxon>Lysobacterales</taxon>
        <taxon>Rhodanobacteraceae</taxon>
        <taxon>Dyella</taxon>
    </lineage>
</organism>
<dbReference type="RefSeq" id="WP_131152776.1">
    <property type="nucleotide sequence ID" value="NZ_SJTG01000008.1"/>
</dbReference>
<evidence type="ECO:0000256" key="1">
    <source>
        <dbReference type="SAM" id="SignalP"/>
    </source>
</evidence>
<dbReference type="Proteomes" id="UP000291822">
    <property type="component" value="Unassembled WGS sequence"/>
</dbReference>
<sequence>MHQWTISARRIALAGMLCVASSASAQYAGKSAYPLGQGSAGPTAVDDQSFRLVLGFLSRFQYVKQPADEAYAAKVLQVYLRQLDPQRLFFSREDVADLEAQSSQLLASNELAMPKNIAARHAELAMQRLERAIGLLEHGVDDAAAETLDVRESYDAPFLSSQELDERWRKIVKSDWLQLRSAGKQDDDIRRLLTQRYRQFGVHVSTTDSEDAVQRFISAYAMAGGLGSRYMSPRNLVTGLLPKLGLTVVADAGGPVVRHVMAVGSDTRHAIRQGDRIVALSVDQGDMIYLDGWQSHDLATLPEGTSVHVQLRRYGVGAGGPLREATLAPVKEVPQDVASFRMVRAGKPASSVAVIGLSTFYQDFRARQGGDANYQSAARDVEQLLIRARKEGAAGVIVDLRGNAGGSATEVADVAGLFLGDQPLWRNNTEKDGTQIVTTERKAVWTGPLAVIVNGASAEAPEFFAAAIQDHRQGLIVGKPSAGAGNTANLISLRRLGSAQGDLALTLGTVYRANGENITGHGVVPDIDLAMPIQHALRQGPPLVSFDSIEAMKVTQANDLSKALPALQRKEIERTASRTARTVPIDSDALLAAWPIDLNASTTYAEADDEAAQPDDSELLNHVAAIVIDAKRELHW</sequence>
<feature type="signal peptide" evidence="1">
    <location>
        <begin position="1"/>
        <end position="25"/>
    </location>
</feature>
<dbReference type="PANTHER" id="PTHR32060">
    <property type="entry name" value="TAIL-SPECIFIC PROTEASE"/>
    <property type="match status" value="1"/>
</dbReference>
<dbReference type="InterPro" id="IPR029045">
    <property type="entry name" value="ClpP/crotonase-like_dom_sf"/>
</dbReference>
<dbReference type="GO" id="GO:0007165">
    <property type="term" value="P:signal transduction"/>
    <property type="evidence" value="ECO:0007669"/>
    <property type="project" value="TreeGrafter"/>
</dbReference>
<dbReference type="Gene3D" id="3.90.226.10">
    <property type="entry name" value="2-enoyl-CoA Hydratase, Chain A, domain 1"/>
    <property type="match status" value="1"/>
</dbReference>
<dbReference type="InterPro" id="IPR036034">
    <property type="entry name" value="PDZ_sf"/>
</dbReference>
<dbReference type="GO" id="GO:0004175">
    <property type="term" value="F:endopeptidase activity"/>
    <property type="evidence" value="ECO:0007669"/>
    <property type="project" value="TreeGrafter"/>
</dbReference>
<dbReference type="PANTHER" id="PTHR32060:SF22">
    <property type="entry name" value="CARBOXYL-TERMINAL-PROCESSING PEPTIDASE 3, CHLOROPLASTIC"/>
    <property type="match status" value="1"/>
</dbReference>
<dbReference type="InterPro" id="IPR005151">
    <property type="entry name" value="Tail-specific_protease"/>
</dbReference>
<evidence type="ECO:0000259" key="2">
    <source>
        <dbReference type="SMART" id="SM00245"/>
    </source>
</evidence>
<dbReference type="EMBL" id="SJTG01000008">
    <property type="protein sequence ID" value="TCI05957.1"/>
    <property type="molecule type" value="Genomic_DNA"/>
</dbReference>
<reference evidence="3 4" key="1">
    <citation type="submission" date="2019-02" db="EMBL/GenBank/DDBJ databases">
        <title>Dyella amyloliquefaciens sp. nov., isolated from forest soil.</title>
        <authorList>
            <person name="Gao Z.-H."/>
            <person name="Qiu L.-H."/>
        </authorList>
    </citation>
    <scope>NUCLEOTIDE SEQUENCE [LARGE SCALE GENOMIC DNA]</scope>
    <source>
        <strain evidence="3 4">KACC 12747</strain>
    </source>
</reference>
<accession>A0A4R0YIP5</accession>
<dbReference type="Pfam" id="PF17804">
    <property type="entry name" value="TSP_NTD"/>
    <property type="match status" value="1"/>
</dbReference>
<dbReference type="Gene3D" id="2.30.42.10">
    <property type="match status" value="1"/>
</dbReference>
<evidence type="ECO:0000313" key="3">
    <source>
        <dbReference type="EMBL" id="TCI05957.1"/>
    </source>
</evidence>
<dbReference type="AlphaFoldDB" id="A0A4R0YIP5"/>
<evidence type="ECO:0000313" key="4">
    <source>
        <dbReference type="Proteomes" id="UP000291822"/>
    </source>
</evidence>
<comment type="caution">
    <text evidence="3">The sequence shown here is derived from an EMBL/GenBank/DDBJ whole genome shotgun (WGS) entry which is preliminary data.</text>
</comment>
<dbReference type="Pfam" id="PF03572">
    <property type="entry name" value="Peptidase_S41"/>
    <property type="match status" value="1"/>
</dbReference>
<gene>
    <name evidence="3" type="ORF">EZM97_36195</name>
</gene>
<dbReference type="SMART" id="SM00245">
    <property type="entry name" value="TSPc"/>
    <property type="match status" value="1"/>
</dbReference>
<dbReference type="GO" id="GO:0006508">
    <property type="term" value="P:proteolysis"/>
    <property type="evidence" value="ECO:0007669"/>
    <property type="project" value="InterPro"/>
</dbReference>